<comment type="caution">
    <text evidence="1">The sequence shown here is derived from an EMBL/GenBank/DDBJ whole genome shotgun (WGS) entry which is preliminary data.</text>
</comment>
<proteinExistence type="predicted"/>
<gene>
    <name evidence="1" type="ORF">A8V01_00385</name>
</gene>
<name>A0A2K2G792_9SPHN</name>
<dbReference type="AlphaFoldDB" id="A0A2K2G792"/>
<evidence type="ECO:0000313" key="2">
    <source>
        <dbReference type="Proteomes" id="UP000236327"/>
    </source>
</evidence>
<evidence type="ECO:0000313" key="1">
    <source>
        <dbReference type="EMBL" id="PNU06889.1"/>
    </source>
</evidence>
<reference evidence="1 2" key="1">
    <citation type="submission" date="2016-05" db="EMBL/GenBank/DDBJ databases">
        <title>Complete genome sequence of Novosphingobium guangzhouense SA925(T).</title>
        <authorList>
            <person name="Sha S."/>
        </authorList>
    </citation>
    <scope>NUCLEOTIDE SEQUENCE [LARGE SCALE GENOMIC DNA]</scope>
    <source>
        <strain evidence="1 2">SA925</strain>
    </source>
</reference>
<sequence length="104" mass="10300">MPAAALLIAVLLALTAGWLLSGTKSGQYLIVTAPSSSLVDSVNLVTGHGGRLAATGALPNVLIAGSSHADFAASMRRAGAWLAVSVPPIAGCGIPSGLPQEQAR</sequence>
<keyword evidence="2" id="KW-1185">Reference proteome</keyword>
<accession>A0A2K2G792</accession>
<protein>
    <submittedName>
        <fullName evidence="1">Uncharacterized protein</fullName>
    </submittedName>
</protein>
<dbReference type="Proteomes" id="UP000236327">
    <property type="component" value="Unassembled WGS sequence"/>
</dbReference>
<dbReference type="EMBL" id="LYMM01000001">
    <property type="protein sequence ID" value="PNU06889.1"/>
    <property type="molecule type" value="Genomic_DNA"/>
</dbReference>
<organism evidence="1 2">
    <name type="scientific">Novosphingobium guangzhouense</name>
    <dbReference type="NCBI Taxonomy" id="1850347"/>
    <lineage>
        <taxon>Bacteria</taxon>
        <taxon>Pseudomonadati</taxon>
        <taxon>Pseudomonadota</taxon>
        <taxon>Alphaproteobacteria</taxon>
        <taxon>Sphingomonadales</taxon>
        <taxon>Sphingomonadaceae</taxon>
        <taxon>Novosphingobium</taxon>
    </lineage>
</organism>